<gene>
    <name evidence="2" type="ORF">AXW67_03960</name>
</gene>
<sequence length="108" mass="11855">MAVGQSIAHARLMGAILPDRKIDSPLLTDPPEPAAPEGFLLPAARPVRTSRQMPERETRIPGLAQTMRVPKRAGPAGGNEAMSRTPMAERTRMVRKWRRVDSAAIEFS</sequence>
<proteinExistence type="predicted"/>
<reference evidence="2 3" key="1">
    <citation type="submission" date="2016-02" db="EMBL/GenBank/DDBJ databases">
        <title>Draft genome sequence of the strain BR 10247T Bradyrhizobium neotropicale isolated from nodules of Centrolobium paraense.</title>
        <authorList>
            <person name="Simoes-Araujo J.L."/>
            <person name="Barauna A.C."/>
            <person name="Silva K."/>
            <person name="Zilli J.E."/>
        </authorList>
    </citation>
    <scope>NUCLEOTIDE SEQUENCE [LARGE SCALE GENOMIC DNA]</scope>
    <source>
        <strain evidence="2 3">BR 10247</strain>
    </source>
</reference>
<dbReference type="GeneID" id="32587751"/>
<feature type="region of interest" description="Disordered" evidence="1">
    <location>
        <begin position="23"/>
        <end position="92"/>
    </location>
</feature>
<dbReference type="AlphaFoldDB" id="A0A176ZEG4"/>
<protein>
    <submittedName>
        <fullName evidence="2">Uncharacterized protein</fullName>
    </submittedName>
</protein>
<evidence type="ECO:0000256" key="1">
    <source>
        <dbReference type="SAM" id="MobiDB-lite"/>
    </source>
</evidence>
<evidence type="ECO:0000313" key="2">
    <source>
        <dbReference type="EMBL" id="OAF18292.1"/>
    </source>
</evidence>
<organism evidence="2 3">
    <name type="scientific">Bradyrhizobium neotropicale</name>
    <dbReference type="NCBI Taxonomy" id="1497615"/>
    <lineage>
        <taxon>Bacteria</taxon>
        <taxon>Pseudomonadati</taxon>
        <taxon>Pseudomonadota</taxon>
        <taxon>Alphaproteobacteria</taxon>
        <taxon>Hyphomicrobiales</taxon>
        <taxon>Nitrobacteraceae</taxon>
        <taxon>Bradyrhizobium</taxon>
    </lineage>
</organism>
<evidence type="ECO:0000313" key="3">
    <source>
        <dbReference type="Proteomes" id="UP000077173"/>
    </source>
</evidence>
<name>A0A176ZEG4_9BRAD</name>
<comment type="caution">
    <text evidence="2">The sequence shown here is derived from an EMBL/GenBank/DDBJ whole genome shotgun (WGS) entry which is preliminary data.</text>
</comment>
<accession>A0A176ZEG4</accession>
<dbReference type="EMBL" id="LSEF01000034">
    <property type="protein sequence ID" value="OAF18292.1"/>
    <property type="molecule type" value="Genomic_DNA"/>
</dbReference>
<keyword evidence="3" id="KW-1185">Reference proteome</keyword>
<dbReference type="Proteomes" id="UP000077173">
    <property type="component" value="Unassembled WGS sequence"/>
</dbReference>